<proteinExistence type="predicted"/>
<sequence>MALETCGESLIHLTQPSPSALPFHHPDRYSIGWKRTISECCLTHTEENVAQPGPYPGWKRRLLSARHEPRV</sequence>
<dbReference type="AlphaFoldDB" id="A0A401SXI2"/>
<protein>
    <submittedName>
        <fullName evidence="1">Uncharacterized protein</fullName>
    </submittedName>
</protein>
<name>A0A401SXI2_CHIPU</name>
<dbReference type="EMBL" id="BEZZ01000664">
    <property type="protein sequence ID" value="GCC35098.1"/>
    <property type="molecule type" value="Genomic_DNA"/>
</dbReference>
<evidence type="ECO:0000313" key="2">
    <source>
        <dbReference type="Proteomes" id="UP000287033"/>
    </source>
</evidence>
<evidence type="ECO:0000313" key="1">
    <source>
        <dbReference type="EMBL" id="GCC35098.1"/>
    </source>
</evidence>
<reference evidence="1 2" key="1">
    <citation type="journal article" date="2018" name="Nat. Ecol. Evol.">
        <title>Shark genomes provide insights into elasmobranch evolution and the origin of vertebrates.</title>
        <authorList>
            <person name="Hara Y"/>
            <person name="Yamaguchi K"/>
            <person name="Onimaru K"/>
            <person name="Kadota M"/>
            <person name="Koyanagi M"/>
            <person name="Keeley SD"/>
            <person name="Tatsumi K"/>
            <person name="Tanaka K"/>
            <person name="Motone F"/>
            <person name="Kageyama Y"/>
            <person name="Nozu R"/>
            <person name="Adachi N"/>
            <person name="Nishimura O"/>
            <person name="Nakagawa R"/>
            <person name="Tanegashima C"/>
            <person name="Kiyatake I"/>
            <person name="Matsumoto R"/>
            <person name="Murakumo K"/>
            <person name="Nishida K"/>
            <person name="Terakita A"/>
            <person name="Kuratani S"/>
            <person name="Sato K"/>
            <person name="Hyodo S Kuraku.S."/>
        </authorList>
    </citation>
    <scope>NUCLEOTIDE SEQUENCE [LARGE SCALE GENOMIC DNA]</scope>
</reference>
<keyword evidence="2" id="KW-1185">Reference proteome</keyword>
<dbReference type="Proteomes" id="UP000287033">
    <property type="component" value="Unassembled WGS sequence"/>
</dbReference>
<organism evidence="1 2">
    <name type="scientific">Chiloscyllium punctatum</name>
    <name type="common">Brownbanded bambooshark</name>
    <name type="synonym">Hemiscyllium punctatum</name>
    <dbReference type="NCBI Taxonomy" id="137246"/>
    <lineage>
        <taxon>Eukaryota</taxon>
        <taxon>Metazoa</taxon>
        <taxon>Chordata</taxon>
        <taxon>Craniata</taxon>
        <taxon>Vertebrata</taxon>
        <taxon>Chondrichthyes</taxon>
        <taxon>Elasmobranchii</taxon>
        <taxon>Galeomorphii</taxon>
        <taxon>Galeoidea</taxon>
        <taxon>Orectolobiformes</taxon>
        <taxon>Hemiscylliidae</taxon>
        <taxon>Chiloscyllium</taxon>
    </lineage>
</organism>
<comment type="caution">
    <text evidence="1">The sequence shown here is derived from an EMBL/GenBank/DDBJ whole genome shotgun (WGS) entry which is preliminary data.</text>
</comment>
<accession>A0A401SXI2</accession>
<gene>
    <name evidence="1" type="ORF">chiPu_0013579</name>
</gene>